<evidence type="ECO:0000313" key="3">
    <source>
        <dbReference type="Proteomes" id="UP000694864"/>
    </source>
</evidence>
<dbReference type="RefSeq" id="XP_010499068.1">
    <property type="nucleotide sequence ID" value="XM_010500766.1"/>
</dbReference>
<evidence type="ECO:0000256" key="1">
    <source>
        <dbReference type="SAM" id="MobiDB-lite"/>
    </source>
</evidence>
<dbReference type="Proteomes" id="UP000694864">
    <property type="component" value="Chromosome 1"/>
</dbReference>
<feature type="domain" description="Retrotransposon Copia-like N-terminal" evidence="2">
    <location>
        <begin position="27"/>
        <end position="70"/>
    </location>
</feature>
<feature type="compositionally biased region" description="Polar residues" evidence="1">
    <location>
        <begin position="287"/>
        <end position="302"/>
    </location>
</feature>
<reference evidence="4" key="2">
    <citation type="submission" date="2025-08" db="UniProtKB">
        <authorList>
            <consortium name="RefSeq"/>
        </authorList>
    </citation>
    <scope>IDENTIFICATION</scope>
    <source>
        <tissue evidence="4">Leaf</tissue>
    </source>
</reference>
<proteinExistence type="predicted"/>
<dbReference type="InterPro" id="IPR029472">
    <property type="entry name" value="Copia-like_N"/>
</dbReference>
<feature type="region of interest" description="Disordered" evidence="1">
    <location>
        <begin position="287"/>
        <end position="308"/>
    </location>
</feature>
<evidence type="ECO:0000313" key="4">
    <source>
        <dbReference type="RefSeq" id="XP_010499068.1"/>
    </source>
</evidence>
<dbReference type="PANTHER" id="PTHR37610">
    <property type="entry name" value="CCHC-TYPE DOMAIN-CONTAINING PROTEIN"/>
    <property type="match status" value="1"/>
</dbReference>
<reference evidence="3" key="1">
    <citation type="journal article" date="2014" name="Nat. Commun.">
        <title>The emerging biofuel crop Camelina sativa retains a highly undifferentiated hexaploid genome structure.</title>
        <authorList>
            <person name="Kagale S."/>
            <person name="Koh C."/>
            <person name="Nixon J."/>
            <person name="Bollina V."/>
            <person name="Clarke W.E."/>
            <person name="Tuteja R."/>
            <person name="Spillane C."/>
            <person name="Robinson S.J."/>
            <person name="Links M.G."/>
            <person name="Clarke C."/>
            <person name="Higgins E.E."/>
            <person name="Huebert T."/>
            <person name="Sharpe A.G."/>
            <person name="Parkin I.A."/>
        </authorList>
    </citation>
    <scope>NUCLEOTIDE SEQUENCE [LARGE SCALE GENOMIC DNA]</scope>
    <source>
        <strain evidence="3">cv. DH55</strain>
    </source>
</reference>
<keyword evidence="3" id="KW-1185">Reference proteome</keyword>
<name>A0ABM0YCT8_CAMSA</name>
<feature type="region of interest" description="Disordered" evidence="1">
    <location>
        <begin position="1"/>
        <end position="36"/>
    </location>
</feature>
<dbReference type="Pfam" id="PF14244">
    <property type="entry name" value="Retrotran_gag_3"/>
    <property type="match status" value="1"/>
</dbReference>
<protein>
    <submittedName>
        <fullName evidence="4">Uncharacterized protein LOC104776662</fullName>
    </submittedName>
</protein>
<dbReference type="PANTHER" id="PTHR37610:SF101">
    <property type="entry name" value="(RAPE) HYPOTHETICAL PROTEIN"/>
    <property type="match status" value="1"/>
</dbReference>
<organism evidence="3 4">
    <name type="scientific">Camelina sativa</name>
    <name type="common">False flax</name>
    <name type="synonym">Myagrum sativum</name>
    <dbReference type="NCBI Taxonomy" id="90675"/>
    <lineage>
        <taxon>Eukaryota</taxon>
        <taxon>Viridiplantae</taxon>
        <taxon>Streptophyta</taxon>
        <taxon>Embryophyta</taxon>
        <taxon>Tracheophyta</taxon>
        <taxon>Spermatophyta</taxon>
        <taxon>Magnoliopsida</taxon>
        <taxon>eudicotyledons</taxon>
        <taxon>Gunneridae</taxon>
        <taxon>Pentapetalae</taxon>
        <taxon>rosids</taxon>
        <taxon>malvids</taxon>
        <taxon>Brassicales</taxon>
        <taxon>Brassicaceae</taxon>
        <taxon>Camelineae</taxon>
        <taxon>Camelina</taxon>
    </lineage>
</organism>
<sequence>MSESTALVPARSKTRRTIDPYDLSSGDNPGSVISQPLLRGPNYDEWSTNIRLALKARKKFGFVDGTIPEPTVDSEDLEDLGANNAMVISWLKLTIDENLRTSLSNHENAHELWKHIKQRSSVRNGQRVQRLKAELATCTQKGLAMQDYYGKLTQLWRSLSDYQQAKTVEEIAKGREEDKLHQFLMGLDETIYGAVKSSLLSRVPLPTLDEAYQILAQDEESKSASRVLSNRVEEMSFAVQTQGSQRSVHHTRNRHVCTSCGKTDHFAENCFRKIGYPDWWVERSAPSSRPRQMSLGSPQVPNTGKGLGHPPARANSIVAVPSTPSTGVPQAAANSVLSVADRIGLTGLTNAQWESLKLALDERDKTSTTLLGPHYQDVDWFGGAT</sequence>
<evidence type="ECO:0000259" key="2">
    <source>
        <dbReference type="Pfam" id="PF14244"/>
    </source>
</evidence>
<feature type="compositionally biased region" description="Polar residues" evidence="1">
    <location>
        <begin position="25"/>
        <end position="34"/>
    </location>
</feature>
<gene>
    <name evidence="4" type="primary">LOC104776662</name>
</gene>
<dbReference type="GeneID" id="104776662"/>
<accession>A0ABM0YCT8</accession>